<sequence>MIPDRCSIREEGKRCVNPPGFVVSVVSESDEYMIGVTCNKHRQAVTGKIGVLQGEGKIPSGKVNFEVLKAVGTDCVNGSCGDDLVQIDGIRNA</sequence>
<evidence type="ECO:0000313" key="1">
    <source>
        <dbReference type="EMBL" id="ABK76952.1"/>
    </source>
</evidence>
<dbReference type="AlphaFoldDB" id="A0RUD5"/>
<dbReference type="Proteomes" id="UP000000758">
    <property type="component" value="Chromosome"/>
</dbReference>
<accession>A0RUD5</accession>
<name>A0RUD5_CENSY</name>
<dbReference type="EnsemblBacteria" id="ABK76952">
    <property type="protein sequence ID" value="ABK76952"/>
    <property type="gene ID" value="CENSYa_0315"/>
</dbReference>
<evidence type="ECO:0000313" key="2">
    <source>
        <dbReference type="Proteomes" id="UP000000758"/>
    </source>
</evidence>
<gene>
    <name evidence="1" type="ordered locus">CENSYa_0315</name>
</gene>
<proteinExistence type="predicted"/>
<dbReference type="HOGENOM" id="CLU_159744_0_0_2"/>
<organism evidence="1 2">
    <name type="scientific">Cenarchaeum symbiosum (strain A)</name>
    <dbReference type="NCBI Taxonomy" id="414004"/>
    <lineage>
        <taxon>Archaea</taxon>
        <taxon>Nitrososphaerota</taxon>
        <taxon>Candidatus Cenarchaeales</taxon>
        <taxon>Candidatus Cenarchaeaceae</taxon>
        <taxon>Candidatus Cenarchaeum</taxon>
    </lineage>
</organism>
<dbReference type="EMBL" id="DP000238">
    <property type="protein sequence ID" value="ABK76952.1"/>
    <property type="molecule type" value="Genomic_DNA"/>
</dbReference>
<reference evidence="1 2" key="1">
    <citation type="journal article" date="2006" name="Proc. Natl. Acad. Sci. U.S.A.">
        <title>Genomic analysis of the uncultivated marine crenarchaeote Cenarchaeum symbiosum.</title>
        <authorList>
            <person name="Hallam S.J."/>
            <person name="Konstantinidis K.T."/>
            <person name="Putnam N."/>
            <person name="Schleper C."/>
            <person name="Watanabe Y."/>
            <person name="Sugahara J."/>
            <person name="Preston C."/>
            <person name="de la Torre J."/>
            <person name="Richardson P.M."/>
            <person name="DeLong E.F."/>
        </authorList>
    </citation>
    <scope>NUCLEOTIDE SEQUENCE [LARGE SCALE GENOMIC DNA]</scope>
    <source>
        <strain evidence="2">A</strain>
    </source>
</reference>
<dbReference type="KEGG" id="csy:CENSYa_0315"/>
<keyword evidence="2" id="KW-1185">Reference proteome</keyword>
<dbReference type="STRING" id="414004.CENSYa_0315"/>
<protein>
    <submittedName>
        <fullName evidence="1">Uncharacterized protein</fullName>
    </submittedName>
</protein>